<accession>A0A9P6LWP8</accession>
<gene>
    <name evidence="2" type="ORF">BGZ70_002582</name>
</gene>
<protein>
    <submittedName>
        <fullName evidence="2">Uncharacterized protein</fullName>
    </submittedName>
</protein>
<name>A0A9P6LWP8_MORAP</name>
<dbReference type="OrthoDB" id="2447261at2759"/>
<evidence type="ECO:0000256" key="1">
    <source>
        <dbReference type="SAM" id="MobiDB-lite"/>
    </source>
</evidence>
<keyword evidence="3" id="KW-1185">Reference proteome</keyword>
<comment type="caution">
    <text evidence="2">The sequence shown here is derived from an EMBL/GenBank/DDBJ whole genome shotgun (WGS) entry which is preliminary data.</text>
</comment>
<feature type="compositionally biased region" description="Polar residues" evidence="1">
    <location>
        <begin position="273"/>
        <end position="284"/>
    </location>
</feature>
<feature type="compositionally biased region" description="Low complexity" evidence="1">
    <location>
        <begin position="247"/>
        <end position="258"/>
    </location>
</feature>
<sequence>MSDISTTDNDSTLQSLREQLAALQATVSSLQHSQPHPFQVEAPRARLLVLPEELIEAVPSMAGKNFINAPEAEDDDPVFVDDVVFPKNQEQQYHAPNLDLPWPDKARSHQSFDKSLAKIQERLAFSTRPVDEFATDVFANVSDPALRASILDFVQVIRSQLAITARQITKMRKDNFVVAKGLKPTPDKGKGVAITQEDLTAQIKAAKEYEKACAPAKDSSHSDSRGRGRFRNGFRDGFRNSYFNRQFQQPQQQGQHQQAYSPQIQPTPAYASQGFSYDDQSGHSSGAYFQRGHRGRGRGRAQKQQ</sequence>
<reference evidence="2" key="1">
    <citation type="journal article" date="2020" name="Fungal Divers.">
        <title>Resolving the Mortierellaceae phylogeny through synthesis of multi-gene phylogenetics and phylogenomics.</title>
        <authorList>
            <person name="Vandepol N."/>
            <person name="Liber J."/>
            <person name="Desiro A."/>
            <person name="Na H."/>
            <person name="Kennedy M."/>
            <person name="Barry K."/>
            <person name="Grigoriev I.V."/>
            <person name="Miller A.N."/>
            <person name="O'Donnell K."/>
            <person name="Stajich J.E."/>
            <person name="Bonito G."/>
        </authorList>
    </citation>
    <scope>NUCLEOTIDE SEQUENCE</scope>
    <source>
        <strain evidence="2">CK1249</strain>
    </source>
</reference>
<dbReference type="Proteomes" id="UP000738359">
    <property type="component" value="Unassembled WGS sequence"/>
</dbReference>
<feature type="region of interest" description="Disordered" evidence="1">
    <location>
        <begin position="212"/>
        <end position="235"/>
    </location>
</feature>
<evidence type="ECO:0000313" key="3">
    <source>
        <dbReference type="Proteomes" id="UP000738359"/>
    </source>
</evidence>
<feature type="region of interest" description="Disordered" evidence="1">
    <location>
        <begin position="247"/>
        <end position="305"/>
    </location>
</feature>
<evidence type="ECO:0000313" key="2">
    <source>
        <dbReference type="EMBL" id="KAF9947632.1"/>
    </source>
</evidence>
<dbReference type="AlphaFoldDB" id="A0A9P6LWP8"/>
<feature type="compositionally biased region" description="Basic residues" evidence="1">
    <location>
        <begin position="291"/>
        <end position="305"/>
    </location>
</feature>
<dbReference type="EMBL" id="JAAAHY010001639">
    <property type="protein sequence ID" value="KAF9947632.1"/>
    <property type="molecule type" value="Genomic_DNA"/>
</dbReference>
<proteinExistence type="predicted"/>
<organism evidence="2 3">
    <name type="scientific">Mortierella alpina</name>
    <name type="common">Oleaginous fungus</name>
    <name type="synonym">Mortierella renispora</name>
    <dbReference type="NCBI Taxonomy" id="64518"/>
    <lineage>
        <taxon>Eukaryota</taxon>
        <taxon>Fungi</taxon>
        <taxon>Fungi incertae sedis</taxon>
        <taxon>Mucoromycota</taxon>
        <taxon>Mortierellomycotina</taxon>
        <taxon>Mortierellomycetes</taxon>
        <taxon>Mortierellales</taxon>
        <taxon>Mortierellaceae</taxon>
        <taxon>Mortierella</taxon>
    </lineage>
</organism>